<dbReference type="OMA" id="VGEYLHY"/>
<dbReference type="AlphaFoldDB" id="A0A135LRJ3"/>
<dbReference type="PANTHER" id="PTHR42060:SF3">
    <property type="entry name" value="SMP-30_GLUCONOLACTONASE_LRE-LIKE REGION DOMAIN-CONTAINING PROTEIN"/>
    <property type="match status" value="1"/>
</dbReference>
<evidence type="ECO:0008006" key="4">
    <source>
        <dbReference type="Google" id="ProtNLM"/>
    </source>
</evidence>
<name>A0A135LRJ3_PENPA</name>
<gene>
    <name evidence="2" type="ORF">PGRI_089790</name>
</gene>
<proteinExistence type="predicted"/>
<reference evidence="2 3" key="1">
    <citation type="journal article" date="2016" name="BMC Genomics">
        <title>Genome sequencing and secondary metabolism of the postharvest pathogen Penicillium griseofulvum.</title>
        <authorList>
            <person name="Banani H."/>
            <person name="Marcet-Houben M."/>
            <person name="Ballester A.R."/>
            <person name="Abbruscato P."/>
            <person name="Gonzalez-Candelas L."/>
            <person name="Gabaldon T."/>
            <person name="Spadaro D."/>
        </authorList>
    </citation>
    <scope>NUCLEOTIDE SEQUENCE [LARGE SCALE GENOMIC DNA]</scope>
    <source>
        <strain evidence="2 3">PG3</strain>
    </source>
</reference>
<comment type="caution">
    <text evidence="2">The sequence shown here is derived from an EMBL/GenBank/DDBJ whole genome shotgun (WGS) entry which is preliminary data.</text>
</comment>
<dbReference type="Gene3D" id="2.120.10.30">
    <property type="entry name" value="TolB, C-terminal domain"/>
    <property type="match status" value="1"/>
</dbReference>
<dbReference type="SUPFAM" id="SSF63829">
    <property type="entry name" value="Calcium-dependent phosphotriesterase"/>
    <property type="match status" value="1"/>
</dbReference>
<accession>A0A135LRJ3</accession>
<dbReference type="RefSeq" id="XP_040650122.1">
    <property type="nucleotide sequence ID" value="XM_040796692.1"/>
</dbReference>
<evidence type="ECO:0000313" key="2">
    <source>
        <dbReference type="EMBL" id="KXG51586.1"/>
    </source>
</evidence>
<evidence type="ECO:0000313" key="3">
    <source>
        <dbReference type="Proteomes" id="UP000070168"/>
    </source>
</evidence>
<feature type="signal peptide" evidence="1">
    <location>
        <begin position="1"/>
        <end position="21"/>
    </location>
</feature>
<keyword evidence="1" id="KW-0732">Signal</keyword>
<dbReference type="InterPro" id="IPR052998">
    <property type="entry name" value="Hetero-Diels-Alderase-like"/>
</dbReference>
<sequence>MANLLESLLLLLTFIQTLCLAHSPNLREIHRFPNGTWVENIAVRPNGNLLVAVLSTAELWEIDPSIPSDPSSAHLVHHFDGAEDADGITELSPDIYAVIASNSVWTIDLRNHGPAKSTLIAKLPASYLNGIAALDEGNAVAITDSELGVIWYLDIRTGSYSVIHQHETMAANNDMGLLLGVNGLKIVNDYMYYTNSPKRIFCRVRIDTHTGRALGAYEVISNDTRADDFAIGPHGVAYLAGLIDDVVIRVFPNGHHKVIAGSKGSTDLMTATSAAFGRTQRDSNVLYITTGGETKLPVHGTSTRGGKIMALSVEF</sequence>
<organism evidence="2 3">
    <name type="scientific">Penicillium patulum</name>
    <name type="common">Penicillium griseofulvum</name>
    <dbReference type="NCBI Taxonomy" id="5078"/>
    <lineage>
        <taxon>Eukaryota</taxon>
        <taxon>Fungi</taxon>
        <taxon>Dikarya</taxon>
        <taxon>Ascomycota</taxon>
        <taxon>Pezizomycotina</taxon>
        <taxon>Eurotiomycetes</taxon>
        <taxon>Eurotiomycetidae</taxon>
        <taxon>Eurotiales</taxon>
        <taxon>Aspergillaceae</taxon>
        <taxon>Penicillium</taxon>
    </lineage>
</organism>
<evidence type="ECO:0000256" key="1">
    <source>
        <dbReference type="SAM" id="SignalP"/>
    </source>
</evidence>
<dbReference type="EMBL" id="LHQR01000029">
    <property type="protein sequence ID" value="KXG51586.1"/>
    <property type="molecule type" value="Genomic_DNA"/>
</dbReference>
<dbReference type="InterPro" id="IPR011042">
    <property type="entry name" value="6-blade_b-propeller_TolB-like"/>
</dbReference>
<dbReference type="PANTHER" id="PTHR42060">
    <property type="entry name" value="NHL REPEAT-CONTAINING PROTEIN-RELATED"/>
    <property type="match status" value="1"/>
</dbReference>
<protein>
    <recommendedName>
        <fullName evidence="4">Six-bladed beta-propeller, TolB-like protein</fullName>
    </recommendedName>
</protein>
<dbReference type="OrthoDB" id="9977941at2759"/>
<feature type="chain" id="PRO_5007800798" description="Six-bladed beta-propeller, TolB-like protein" evidence="1">
    <location>
        <begin position="22"/>
        <end position="315"/>
    </location>
</feature>
<dbReference type="GeneID" id="63711992"/>
<keyword evidence="3" id="KW-1185">Reference proteome</keyword>
<dbReference type="Proteomes" id="UP000070168">
    <property type="component" value="Unassembled WGS sequence"/>
</dbReference>
<dbReference type="STRING" id="5078.A0A135LRJ3"/>